<keyword evidence="1" id="KW-0472">Membrane</keyword>
<comment type="caution">
    <text evidence="3">The sequence shown here is derived from an EMBL/GenBank/DDBJ whole genome shotgun (WGS) entry which is preliminary data.</text>
</comment>
<feature type="transmembrane region" description="Helical" evidence="1">
    <location>
        <begin position="463"/>
        <end position="484"/>
    </location>
</feature>
<evidence type="ECO:0000259" key="2">
    <source>
        <dbReference type="Pfam" id="PF13785"/>
    </source>
</evidence>
<proteinExistence type="predicted"/>
<dbReference type="InterPro" id="IPR025235">
    <property type="entry name" value="DUF4178"/>
</dbReference>
<sequence length="487" mass="52956">MQNVSCPSCGAPVQFKSHASVMAVCEYCHATVVKDAEGVKDLGKMSSVLEDYSRIQVGTAGRLGQRSFTVVGRIQLRYSAGMWNEWYLLFDDGGSGWLGDSSGMYVVTTERELGAAWPPFDEIRIGKEYAFGGGRYAASERRVADCIGGQGELPMRVGAGWQARVADFRSGTGFATLDYSDGEQPVLYCGTAVTLEEMQCQLLREDEQIKESAGKYRGHVASLECPTCGTAISYLPGLTSHIVCQSCHTQLDAASPQVQVLAKGAALEHVSFTLPLGATANINGNEYSVTGAMKRRDGEGTAWSEYLLYSTRAGFLWLVETTEGWSRALVMHDWPAPVNPDASQLVVDKQGFKREYGYAARVEYAAGAFNWRVTVGDEVQVVEFAQGQTRLAAEFTPEELTWSRSTPVAYDQITAWFGQQATRLAARTPPGLPVKLETMAKNFMVAIVLMNLIPLIFNTGGSIGWVLFGLAAIYLPSQFIGGGVPKE</sequence>
<keyword evidence="4" id="KW-1185">Reference proteome</keyword>
<feature type="domain" description="DUF4178" evidence="2">
    <location>
        <begin position="56"/>
        <end position="193"/>
    </location>
</feature>
<evidence type="ECO:0000313" key="3">
    <source>
        <dbReference type="EMBL" id="TFW29540.1"/>
    </source>
</evidence>
<reference evidence="3 4" key="1">
    <citation type="submission" date="2019-03" db="EMBL/GenBank/DDBJ databases">
        <title>Draft genome of Massilia hortus sp. nov., a novel bacterial species of the Oxalobacteraceae family.</title>
        <authorList>
            <person name="Peta V."/>
            <person name="Raths R."/>
            <person name="Bucking H."/>
        </authorList>
    </citation>
    <scope>NUCLEOTIDE SEQUENCE [LARGE SCALE GENOMIC DNA]</scope>
    <source>
        <strain evidence="3 4">ONC3</strain>
    </source>
</reference>
<keyword evidence="1" id="KW-0812">Transmembrane</keyword>
<dbReference type="AlphaFoldDB" id="A0A4Y9SS56"/>
<accession>A0A4Y9SS56</accession>
<dbReference type="OrthoDB" id="228033at2"/>
<dbReference type="RefSeq" id="WP_135191128.1">
    <property type="nucleotide sequence ID" value="NZ_SPUM01000123.1"/>
</dbReference>
<dbReference type="EMBL" id="SPUM01000123">
    <property type="protein sequence ID" value="TFW29540.1"/>
    <property type="molecule type" value="Genomic_DNA"/>
</dbReference>
<evidence type="ECO:0000313" key="4">
    <source>
        <dbReference type="Proteomes" id="UP000297258"/>
    </source>
</evidence>
<name>A0A4Y9SS56_9BURK</name>
<organism evidence="3 4">
    <name type="scientific">Massilia horti</name>
    <dbReference type="NCBI Taxonomy" id="2562153"/>
    <lineage>
        <taxon>Bacteria</taxon>
        <taxon>Pseudomonadati</taxon>
        <taxon>Pseudomonadota</taxon>
        <taxon>Betaproteobacteria</taxon>
        <taxon>Burkholderiales</taxon>
        <taxon>Oxalobacteraceae</taxon>
        <taxon>Telluria group</taxon>
        <taxon>Massilia</taxon>
    </lineage>
</organism>
<keyword evidence="1" id="KW-1133">Transmembrane helix</keyword>
<dbReference type="Pfam" id="PF13785">
    <property type="entry name" value="DUF4178"/>
    <property type="match status" value="2"/>
</dbReference>
<evidence type="ECO:0000256" key="1">
    <source>
        <dbReference type="SAM" id="Phobius"/>
    </source>
</evidence>
<feature type="domain" description="DUF4178" evidence="2">
    <location>
        <begin position="276"/>
        <end position="408"/>
    </location>
</feature>
<dbReference type="Proteomes" id="UP000297258">
    <property type="component" value="Unassembled WGS sequence"/>
</dbReference>
<protein>
    <submittedName>
        <fullName evidence="3">DUF4178 domain-containing protein</fullName>
    </submittedName>
</protein>
<gene>
    <name evidence="3" type="ORF">E4O92_18510</name>
</gene>